<reference evidence="1 2" key="1">
    <citation type="journal article" date="2017" name="Nat. Ecol. Evol.">
        <title>Scallop genome provides insights into evolution of bilaterian karyotype and development.</title>
        <authorList>
            <person name="Wang S."/>
            <person name="Zhang J."/>
            <person name="Jiao W."/>
            <person name="Li J."/>
            <person name="Xun X."/>
            <person name="Sun Y."/>
            <person name="Guo X."/>
            <person name="Huan P."/>
            <person name="Dong B."/>
            <person name="Zhang L."/>
            <person name="Hu X."/>
            <person name="Sun X."/>
            <person name="Wang J."/>
            <person name="Zhao C."/>
            <person name="Wang Y."/>
            <person name="Wang D."/>
            <person name="Huang X."/>
            <person name="Wang R."/>
            <person name="Lv J."/>
            <person name="Li Y."/>
            <person name="Zhang Z."/>
            <person name="Liu B."/>
            <person name="Lu W."/>
            <person name="Hui Y."/>
            <person name="Liang J."/>
            <person name="Zhou Z."/>
            <person name="Hou R."/>
            <person name="Li X."/>
            <person name="Liu Y."/>
            <person name="Li H."/>
            <person name="Ning X."/>
            <person name="Lin Y."/>
            <person name="Zhao L."/>
            <person name="Xing Q."/>
            <person name="Dou J."/>
            <person name="Li Y."/>
            <person name="Mao J."/>
            <person name="Guo H."/>
            <person name="Dou H."/>
            <person name="Li T."/>
            <person name="Mu C."/>
            <person name="Jiang W."/>
            <person name="Fu Q."/>
            <person name="Fu X."/>
            <person name="Miao Y."/>
            <person name="Liu J."/>
            <person name="Yu Q."/>
            <person name="Li R."/>
            <person name="Liao H."/>
            <person name="Li X."/>
            <person name="Kong Y."/>
            <person name="Jiang Z."/>
            <person name="Chourrout D."/>
            <person name="Li R."/>
            <person name="Bao Z."/>
        </authorList>
    </citation>
    <scope>NUCLEOTIDE SEQUENCE [LARGE SCALE GENOMIC DNA]</scope>
    <source>
        <strain evidence="1 2">PY_sf001</strain>
    </source>
</reference>
<dbReference type="EMBL" id="NEDP02069836">
    <property type="protein sequence ID" value="OWF36974.1"/>
    <property type="molecule type" value="Genomic_DNA"/>
</dbReference>
<name>A0A210PKH4_MIZYE</name>
<gene>
    <name evidence="1" type="ORF">KP79_PYT25907</name>
</gene>
<organism evidence="1 2">
    <name type="scientific">Mizuhopecten yessoensis</name>
    <name type="common">Japanese scallop</name>
    <name type="synonym">Patinopecten yessoensis</name>
    <dbReference type="NCBI Taxonomy" id="6573"/>
    <lineage>
        <taxon>Eukaryota</taxon>
        <taxon>Metazoa</taxon>
        <taxon>Spiralia</taxon>
        <taxon>Lophotrochozoa</taxon>
        <taxon>Mollusca</taxon>
        <taxon>Bivalvia</taxon>
        <taxon>Autobranchia</taxon>
        <taxon>Pteriomorphia</taxon>
        <taxon>Pectinida</taxon>
        <taxon>Pectinoidea</taxon>
        <taxon>Pectinidae</taxon>
        <taxon>Mizuhopecten</taxon>
    </lineage>
</organism>
<keyword evidence="2" id="KW-1185">Reference proteome</keyword>
<accession>A0A210PKH4</accession>
<dbReference type="InterPro" id="IPR036691">
    <property type="entry name" value="Endo/exonu/phosph_ase_sf"/>
</dbReference>
<evidence type="ECO:0000313" key="2">
    <source>
        <dbReference type="Proteomes" id="UP000242188"/>
    </source>
</evidence>
<comment type="caution">
    <text evidence="1">The sequence shown here is derived from an EMBL/GenBank/DDBJ whole genome shotgun (WGS) entry which is preliminary data.</text>
</comment>
<dbReference type="AlphaFoldDB" id="A0A210PKH4"/>
<evidence type="ECO:0000313" key="1">
    <source>
        <dbReference type="EMBL" id="OWF36974.1"/>
    </source>
</evidence>
<dbReference type="Gene3D" id="3.60.10.10">
    <property type="entry name" value="Endonuclease/exonuclease/phosphatase"/>
    <property type="match status" value="1"/>
</dbReference>
<proteinExistence type="predicted"/>
<protein>
    <recommendedName>
        <fullName evidence="3">Endonuclease/exonuclease/phosphatase domain-containing protein</fullName>
    </recommendedName>
</protein>
<dbReference type="SUPFAM" id="SSF56219">
    <property type="entry name" value="DNase I-like"/>
    <property type="match status" value="1"/>
</dbReference>
<evidence type="ECO:0008006" key="3">
    <source>
        <dbReference type="Google" id="ProtNLM"/>
    </source>
</evidence>
<sequence length="81" mass="9098">MPDGGNRIIVIQINTTSNPLCLVNVYMPSSSDMSEYRDTLGQLQEILDKYSMSHSVIIAGDMNAMPKRKQSPRDSAFEEFN</sequence>
<dbReference type="Proteomes" id="UP000242188">
    <property type="component" value="Unassembled WGS sequence"/>
</dbReference>